<evidence type="ECO:0000313" key="1">
    <source>
        <dbReference type="EMBL" id="KAF2146220.1"/>
    </source>
</evidence>
<evidence type="ECO:0000313" key="2">
    <source>
        <dbReference type="Proteomes" id="UP000799438"/>
    </source>
</evidence>
<dbReference type="AlphaFoldDB" id="A0A6A6BQD7"/>
<accession>A0A6A6BQD7</accession>
<organism evidence="1 2">
    <name type="scientific">Aplosporella prunicola CBS 121167</name>
    <dbReference type="NCBI Taxonomy" id="1176127"/>
    <lineage>
        <taxon>Eukaryota</taxon>
        <taxon>Fungi</taxon>
        <taxon>Dikarya</taxon>
        <taxon>Ascomycota</taxon>
        <taxon>Pezizomycotina</taxon>
        <taxon>Dothideomycetes</taxon>
        <taxon>Dothideomycetes incertae sedis</taxon>
        <taxon>Botryosphaeriales</taxon>
        <taxon>Aplosporellaceae</taxon>
        <taxon>Aplosporella</taxon>
    </lineage>
</organism>
<dbReference type="EMBL" id="ML995476">
    <property type="protein sequence ID" value="KAF2146220.1"/>
    <property type="molecule type" value="Genomic_DNA"/>
</dbReference>
<keyword evidence="2" id="KW-1185">Reference proteome</keyword>
<reference evidence="1" key="1">
    <citation type="journal article" date="2020" name="Stud. Mycol.">
        <title>101 Dothideomycetes genomes: a test case for predicting lifestyles and emergence of pathogens.</title>
        <authorList>
            <person name="Haridas S."/>
            <person name="Albert R."/>
            <person name="Binder M."/>
            <person name="Bloem J."/>
            <person name="Labutti K."/>
            <person name="Salamov A."/>
            <person name="Andreopoulos B."/>
            <person name="Baker S."/>
            <person name="Barry K."/>
            <person name="Bills G."/>
            <person name="Bluhm B."/>
            <person name="Cannon C."/>
            <person name="Castanera R."/>
            <person name="Culley D."/>
            <person name="Daum C."/>
            <person name="Ezra D."/>
            <person name="Gonzalez J."/>
            <person name="Henrissat B."/>
            <person name="Kuo A."/>
            <person name="Liang C."/>
            <person name="Lipzen A."/>
            <person name="Lutzoni F."/>
            <person name="Magnuson J."/>
            <person name="Mondo S."/>
            <person name="Nolan M."/>
            <person name="Ohm R."/>
            <person name="Pangilinan J."/>
            <person name="Park H.-J."/>
            <person name="Ramirez L."/>
            <person name="Alfaro M."/>
            <person name="Sun H."/>
            <person name="Tritt A."/>
            <person name="Yoshinaga Y."/>
            <person name="Zwiers L.-H."/>
            <person name="Turgeon B."/>
            <person name="Goodwin S."/>
            <person name="Spatafora J."/>
            <person name="Crous P."/>
            <person name="Grigoriev I."/>
        </authorList>
    </citation>
    <scope>NUCLEOTIDE SEQUENCE</scope>
    <source>
        <strain evidence="1">CBS 121167</strain>
    </source>
</reference>
<dbReference type="Proteomes" id="UP000799438">
    <property type="component" value="Unassembled WGS sequence"/>
</dbReference>
<dbReference type="RefSeq" id="XP_033401929.1">
    <property type="nucleotide sequence ID" value="XM_033542876.1"/>
</dbReference>
<sequence length="185" mass="21117">MPLKRCIFRHQPVIDDETAAHLEQLNLLTPPRNGKRTISTDQLTCIDVNLTEVPALLYSRQTYEFIGFCPMISLNLWRDFLCFPGSFIGKANAHLADTDIDNIAEASAGDWYRCLAILGINDETIEEIMHPKHLDLRRTRFCKDWANDKIEAMWLSIQLVGEALRQEVASMETGVRTHASNNFPE</sequence>
<dbReference type="OrthoDB" id="3943917at2759"/>
<gene>
    <name evidence="1" type="ORF">K452DRAFT_305179</name>
</gene>
<proteinExistence type="predicted"/>
<dbReference type="GeneID" id="54300373"/>
<name>A0A6A6BQD7_9PEZI</name>
<protein>
    <submittedName>
        <fullName evidence="1">Uncharacterized protein</fullName>
    </submittedName>
</protein>